<gene>
    <name evidence="4" type="ORF">PPL_06896</name>
</gene>
<accession>D3BDU3</accession>
<evidence type="ECO:0000256" key="2">
    <source>
        <dbReference type="ARBA" id="ARBA00022837"/>
    </source>
</evidence>
<dbReference type="GO" id="GO:0016020">
    <property type="term" value="C:membrane"/>
    <property type="evidence" value="ECO:0007669"/>
    <property type="project" value="TreeGrafter"/>
</dbReference>
<reference evidence="4 5" key="1">
    <citation type="journal article" date="2011" name="Genome Res.">
        <title>Phylogeny-wide analysis of social amoeba genomes highlights ancient origins for complex intercellular communication.</title>
        <authorList>
            <person name="Heidel A.J."/>
            <person name="Lawal H.M."/>
            <person name="Felder M."/>
            <person name="Schilde C."/>
            <person name="Helps N.R."/>
            <person name="Tunggal B."/>
            <person name="Rivero F."/>
            <person name="John U."/>
            <person name="Schleicher M."/>
            <person name="Eichinger L."/>
            <person name="Platzer M."/>
            <person name="Noegel A.A."/>
            <person name="Schaap P."/>
            <person name="Gloeckner G."/>
        </authorList>
    </citation>
    <scope>NUCLEOTIDE SEQUENCE [LARGE SCALE GENOMIC DNA]</scope>
    <source>
        <strain evidence="5">ATCC 26659 / Pp 5 / PN500</strain>
    </source>
</reference>
<dbReference type="GeneID" id="31362377"/>
<dbReference type="EMBL" id="ADBJ01000031">
    <property type="protein sequence ID" value="EFA80074.1"/>
    <property type="molecule type" value="Genomic_DNA"/>
</dbReference>
<organism evidence="4 5">
    <name type="scientific">Heterostelium pallidum (strain ATCC 26659 / Pp 5 / PN500)</name>
    <name type="common">Cellular slime mold</name>
    <name type="synonym">Polysphondylium pallidum</name>
    <dbReference type="NCBI Taxonomy" id="670386"/>
    <lineage>
        <taxon>Eukaryota</taxon>
        <taxon>Amoebozoa</taxon>
        <taxon>Evosea</taxon>
        <taxon>Eumycetozoa</taxon>
        <taxon>Dictyostelia</taxon>
        <taxon>Acytosteliales</taxon>
        <taxon>Acytosteliaceae</taxon>
        <taxon>Heterostelium</taxon>
    </lineage>
</organism>
<dbReference type="SMART" id="SM00239">
    <property type="entry name" value="C2"/>
    <property type="match status" value="1"/>
</dbReference>
<dbReference type="RefSeq" id="XP_020432194.1">
    <property type="nucleotide sequence ID" value="XM_020577746.1"/>
</dbReference>
<dbReference type="PROSITE" id="PS50004">
    <property type="entry name" value="C2"/>
    <property type="match status" value="1"/>
</dbReference>
<name>D3BDU3_HETP5</name>
<sequence length="181" mass="20752">MGSNTTAANLILRKHIKDHGYADSKTLDLYFDCIKSDAPKTYKGTKFEGCILYKFTIGSGEIKYAQDPNGLADGYCRIGKAIPGLIGKKWLMTTDVKEKTLSPFWFKEGFIRVNVQKRTELHLEMWDKDLIKDDFIGSAIINLNEVTEYRPVDKYYTITDSKGKETGKVFLSIRIHKKFDY</sequence>
<dbReference type="STRING" id="670386.D3BDU3"/>
<evidence type="ECO:0000313" key="5">
    <source>
        <dbReference type="Proteomes" id="UP000001396"/>
    </source>
</evidence>
<dbReference type="InterPro" id="IPR035892">
    <property type="entry name" value="C2_domain_sf"/>
</dbReference>
<comment type="caution">
    <text evidence="4">The sequence shown here is derived from an EMBL/GenBank/DDBJ whole genome shotgun (WGS) entry which is preliminary data.</text>
</comment>
<evidence type="ECO:0000256" key="1">
    <source>
        <dbReference type="ARBA" id="ARBA00022723"/>
    </source>
</evidence>
<dbReference type="GO" id="GO:0005509">
    <property type="term" value="F:calcium ion binding"/>
    <property type="evidence" value="ECO:0007669"/>
    <property type="project" value="TreeGrafter"/>
</dbReference>
<dbReference type="AlphaFoldDB" id="D3BDU3"/>
<dbReference type="PANTHER" id="PTHR45911:SF4">
    <property type="entry name" value="MULTIPLE C2 AND TRANSMEMBRANE DOMAIN-CONTAINING PROTEIN"/>
    <property type="match status" value="1"/>
</dbReference>
<protein>
    <recommendedName>
        <fullName evidence="3">C2 domain-containing protein</fullName>
    </recommendedName>
</protein>
<dbReference type="InParanoid" id="D3BDU3"/>
<evidence type="ECO:0000259" key="3">
    <source>
        <dbReference type="PROSITE" id="PS50004"/>
    </source>
</evidence>
<dbReference type="Pfam" id="PF00168">
    <property type="entry name" value="C2"/>
    <property type="match status" value="1"/>
</dbReference>
<keyword evidence="5" id="KW-1185">Reference proteome</keyword>
<evidence type="ECO:0000313" key="4">
    <source>
        <dbReference type="EMBL" id="EFA80074.1"/>
    </source>
</evidence>
<keyword evidence="2" id="KW-0106">Calcium</keyword>
<dbReference type="InterPro" id="IPR000008">
    <property type="entry name" value="C2_dom"/>
</dbReference>
<proteinExistence type="predicted"/>
<dbReference type="SUPFAM" id="SSF49562">
    <property type="entry name" value="C2 domain (Calcium/lipid-binding domain, CaLB)"/>
    <property type="match status" value="1"/>
</dbReference>
<dbReference type="Gene3D" id="2.60.40.150">
    <property type="entry name" value="C2 domain"/>
    <property type="match status" value="1"/>
</dbReference>
<dbReference type="OMA" id="CYIRINP"/>
<dbReference type="Proteomes" id="UP000001396">
    <property type="component" value="Unassembled WGS sequence"/>
</dbReference>
<feature type="domain" description="C2" evidence="3">
    <location>
        <begin position="32"/>
        <end position="156"/>
    </location>
</feature>
<keyword evidence="1" id="KW-0479">Metal-binding</keyword>
<dbReference type="PANTHER" id="PTHR45911">
    <property type="entry name" value="C2 DOMAIN-CONTAINING PROTEIN"/>
    <property type="match status" value="1"/>
</dbReference>
<dbReference type="CDD" id="cd00030">
    <property type="entry name" value="C2"/>
    <property type="match status" value="1"/>
</dbReference>